<name>A0A6J4MMV2_9ACTN</name>
<gene>
    <name evidence="1" type="ORF">AVDCRST_MAG36-2869</name>
</gene>
<feature type="non-terminal residue" evidence="1">
    <location>
        <position position="34"/>
    </location>
</feature>
<proteinExistence type="predicted"/>
<protein>
    <submittedName>
        <fullName evidence="1">Uncharacterized protein</fullName>
    </submittedName>
</protein>
<accession>A0A6J4MMV2</accession>
<feature type="non-terminal residue" evidence="1">
    <location>
        <position position="1"/>
    </location>
</feature>
<reference evidence="1" key="1">
    <citation type="submission" date="2020-02" db="EMBL/GenBank/DDBJ databases">
        <authorList>
            <person name="Meier V. D."/>
        </authorList>
    </citation>
    <scope>NUCLEOTIDE SEQUENCE</scope>
    <source>
        <strain evidence="1">AVDCRST_MAG36</strain>
    </source>
</reference>
<sequence length="34" mass="4042">CCPRSGPRVRSRMRPPLGSWRWRRGGLTCTRRSR</sequence>
<dbReference type="AlphaFoldDB" id="A0A6J4MMV2"/>
<organism evidence="1">
    <name type="scientific">uncultured Nocardioidaceae bacterium</name>
    <dbReference type="NCBI Taxonomy" id="253824"/>
    <lineage>
        <taxon>Bacteria</taxon>
        <taxon>Bacillati</taxon>
        <taxon>Actinomycetota</taxon>
        <taxon>Actinomycetes</taxon>
        <taxon>Propionibacteriales</taxon>
        <taxon>Nocardioidaceae</taxon>
        <taxon>environmental samples</taxon>
    </lineage>
</organism>
<evidence type="ECO:0000313" key="1">
    <source>
        <dbReference type="EMBL" id="CAA9363797.1"/>
    </source>
</evidence>
<dbReference type="EMBL" id="CADCUH010000187">
    <property type="protein sequence ID" value="CAA9363797.1"/>
    <property type="molecule type" value="Genomic_DNA"/>
</dbReference>